<feature type="repeat" description="WD" evidence="1">
    <location>
        <begin position="1816"/>
        <end position="1857"/>
    </location>
</feature>
<evidence type="ECO:0000256" key="2">
    <source>
        <dbReference type="SAM" id="MobiDB-lite"/>
    </source>
</evidence>
<dbReference type="InterPro" id="IPR025139">
    <property type="entry name" value="DUF4062"/>
</dbReference>
<feature type="compositionally biased region" description="Low complexity" evidence="2">
    <location>
        <begin position="2543"/>
        <end position="2571"/>
    </location>
</feature>
<dbReference type="InterPro" id="IPR027417">
    <property type="entry name" value="P-loop_NTPase"/>
</dbReference>
<dbReference type="SMART" id="SM00320">
    <property type="entry name" value="WD40"/>
    <property type="match status" value="17"/>
</dbReference>
<organism evidence="5 6">
    <name type="scientific">Canis lupus familiaris</name>
    <name type="common">Dog</name>
    <name type="synonym">Canis familiaris</name>
    <dbReference type="NCBI Taxonomy" id="9615"/>
    <lineage>
        <taxon>Eukaryota</taxon>
        <taxon>Metazoa</taxon>
        <taxon>Chordata</taxon>
        <taxon>Craniata</taxon>
        <taxon>Vertebrata</taxon>
        <taxon>Euteleostomi</taxon>
        <taxon>Mammalia</taxon>
        <taxon>Eutheria</taxon>
        <taxon>Laurasiatheria</taxon>
        <taxon>Carnivora</taxon>
        <taxon>Caniformia</taxon>
        <taxon>Canidae</taxon>
        <taxon>Canis</taxon>
    </lineage>
</organism>
<dbReference type="PROSITE" id="PS50082">
    <property type="entry name" value="WD_REPEATS_2"/>
    <property type="match status" value="7"/>
</dbReference>
<feature type="domain" description="NACHT" evidence="3">
    <location>
        <begin position="1140"/>
        <end position="1547"/>
    </location>
</feature>
<dbReference type="Gene3D" id="2.130.10.10">
    <property type="entry name" value="YVTN repeat-like/Quinoprotein amine dehydrogenase"/>
    <property type="match status" value="6"/>
</dbReference>
<dbReference type="Pfam" id="PF05386">
    <property type="entry name" value="TEP1_N"/>
    <property type="match status" value="3"/>
</dbReference>
<dbReference type="Pfam" id="PF13271">
    <property type="entry name" value="DUF4062"/>
    <property type="match status" value="1"/>
</dbReference>
<dbReference type="PANTHER" id="PTHR44791:SF1">
    <property type="entry name" value="TELOMERASE PROTEIN COMPONENT 1"/>
    <property type="match status" value="1"/>
</dbReference>
<dbReference type="InterPro" id="IPR052652">
    <property type="entry name" value="Telomerase_Complex_Comp"/>
</dbReference>
<dbReference type="PROSITE" id="PS50837">
    <property type="entry name" value="NACHT"/>
    <property type="match status" value="1"/>
</dbReference>
<feature type="region of interest" description="Disordered" evidence="2">
    <location>
        <begin position="2541"/>
        <end position="2585"/>
    </location>
</feature>
<feature type="repeat" description="WD" evidence="1">
    <location>
        <begin position="2580"/>
        <end position="2610"/>
    </location>
</feature>
<dbReference type="PANTHER" id="PTHR44791">
    <property type="entry name" value="TELOMERASE PROTEIN COMPONENT 1 TEP1"/>
    <property type="match status" value="1"/>
</dbReference>
<dbReference type="FunFam" id="1.25.40.370:FF:000002">
    <property type="entry name" value="Telomerase associated protein 1"/>
    <property type="match status" value="1"/>
</dbReference>
<gene>
    <name evidence="5" type="primary">TEP1</name>
</gene>
<dbReference type="Pfam" id="PF05729">
    <property type="entry name" value="NACHT"/>
    <property type="match status" value="1"/>
</dbReference>
<feature type="repeat" description="WD" evidence="1">
    <location>
        <begin position="2135"/>
        <end position="2175"/>
    </location>
</feature>
<dbReference type="SUPFAM" id="SSF52540">
    <property type="entry name" value="P-loop containing nucleoside triphosphate hydrolases"/>
    <property type="match status" value="1"/>
</dbReference>
<evidence type="ECO:0000313" key="5">
    <source>
        <dbReference type="Ensembl" id="ENSCAFP00030012377.1"/>
    </source>
</evidence>
<dbReference type="Gene3D" id="1.25.40.370">
    <property type="match status" value="1"/>
</dbReference>
<dbReference type="Pfam" id="PF00400">
    <property type="entry name" value="WD40"/>
    <property type="match status" value="3"/>
</dbReference>
<dbReference type="InterPro" id="IPR008850">
    <property type="entry name" value="TEP1_N"/>
</dbReference>
<feature type="repeat" description="WD" evidence="1">
    <location>
        <begin position="1733"/>
        <end position="1774"/>
    </location>
</feature>
<proteinExistence type="predicted"/>
<dbReference type="Pfam" id="PF19334">
    <property type="entry name" value="DUF5920"/>
    <property type="match status" value="1"/>
</dbReference>
<dbReference type="Pfam" id="PF05731">
    <property type="entry name" value="TROVE"/>
    <property type="match status" value="1"/>
</dbReference>
<reference evidence="5" key="1">
    <citation type="submission" date="2019-03" db="EMBL/GenBank/DDBJ databases">
        <authorList>
            <person name="Warren W.C."/>
            <person name="Johnson G.S."/>
        </authorList>
    </citation>
    <scope>NUCLEOTIDE SEQUENCE [LARGE SCALE GENOMIC DNA]</scope>
    <source>
        <strain evidence="5">Basenji</strain>
    </source>
</reference>
<sequence>MEKPRGHVSHPDVLSLENRCLAMLPDLKTLERPWGHVSQPDVLSLENRCLATLPDLKTLEKSLGHVSHPDVLSLENRCLATLPGLKRTVSAGPLAHGLQTAGPLQADLRSLSICDGALSGPLSRGAERLSEGSGCLTSPRALQPISATASAPAAALGHRSSSEEKMPETELVEVEMPFYNLSLGEETEVEGPVLKLSAEDSESHPEPADQALKDKKLVLMSLLCSTLTSKVDAEDAADGASGPLFEACRDLAPLEPEFILKASLYARQQLNFRTVANKVVAIAALLPVCRPYLRRYFCAIVQLPSDWLQVVALYEELAGREEDKPVPLPACLRAALTDKFAQFDEYQLAKYNLWKHRAKRRPRPPPRPPKTGRPFSETQKHLPSYLRVLTDEQKKFEDTYNAVPERKQRPRLTLKKLVQRLRIREPAQHVQALLGYRYPSDLQRFSRSRLPGPWDPSRAGKRMKLLRPETWEREVSLRGNRAAVWEELIDHGKLPFMALLRNLCNLLRVGVSARHHELTLQMLQQEKSVIHSRQFPFRFLNAHDAINNLEAQLKNKASPLPSNTKLMRLIMSRNAKQDKTWTYRRYPYNPSRRQLRNTMRVPVVYQQLKWEKLKLEKARRGRCAGELLARYRQALETAVNISVKHNLPPLPGRTLLAYLTDVGTDELCPKSNPQGPPLNYVLLLLGMVMARAEQVSVLLCGRGTVMVADARAEEGVLRTAGVLQAQAQAQELNKEGEWSVHTFGKYLLSLAAQRVPLDRVVLFGNTMYGSLVNEAKQLFWQHVNPKCLFVSVPLERTYNILPDSNPNDVTLSGYSDGILKFIAERGASRLLEHVGQMDKIFKIPPPPGKTGELSLRPLEESTLSPLAPISPPGWCSVRLFISSTFRDMHGERDLLLRAVLPALQARAAPRRLGLRAIDLRWGIPEEETRRNRQLEVCLGEVESSQLFVGILGSRYGYVPTDYNLPEHPHFRWTQQYPPGRSVTEMEVMQFLDRARRLQPSAQALIYLRDSSFLSSVPDAWKSDFTSESEEAARRIAELKSFLSRQQGVTCRSYPCEWGGVAAGRPYAAGLEEFGQLVLQDVWSVIQKLYLQPGAQPEEPAPTPEDNSVQAAFQQLQTPPSPARPRLLRDAVQQLTLPRGGLSLVTGRSGQGKTAFLASLVSALQAPDGVQEAPGVFFHFSGARPDQGLALTLLKRLCAYLRRRLGEPGALPTSYRGLVWELQQRLLPASARSLKAGRGLVLIVDGADRLVGPQGQQVSDWIPKTLPPRVHLVLSVSAEGGLAETLAQSPGARVVALGPLQPRARAQLVRDELALYGKRLEESPFNNQMQLLLVKRGSSLPLYLRLVTDHLRLYALHEQVSERLRALPATVPLLLQHILGTLEQEHGPDVLPQALAALEATRSGLTSEQLHAVLSAWRALPRGAEGWEEAMAAGSSGDAYPMGPFAYLVQSLRSLLGEGPLERAGARLCLPAGPLRTAAQCRYGKRWGLQKTAHVLIAAQLWKTCDPDASGSFRSCLPEALADLPHHLLQSGNHGLLAKFLTNLHVVAAHLELGLVSRLLEAHALYASSGPAEEQGLCETDPAVFHMFLRQQVPVLGRYPLLLPQQAANQPLDSPLCRQAPQLFGRWRLQRMLRWLNKPCTVEGQPSPRLSLAIPSSPTAVALSPSGHRAAVGTADGMVYLLDLRTWQEEKSLVSGCDGVSSCAFLSASALFLTAFDGLLELWDLQQGCRVLQTSAHQSQITGCCLSPDCRLLATVCLGGCLKLWDTARGQLAFQHTCARPLNCAAFHPDGHVVAVGSWAGTCSFFGVDGLTAAKELGAPGASVRALAFRAPGRVVAVGRLDGTVELWSWREGVRLATFPAHRGVVVAALPLQDGCQLVTAGEDGEVSGHRRGAGDPGEGAEGAGGAGAALSPGILGAGPSCWRLFLGECRTWAPVLGSQVQVWSGALGRLRGLLGPLPLSAALCVALSPDGDWVAVGYREDGIRTYEVASGSWEVRCGAVAAAVWALVWLSPGALVSGAEDGSLQGWVLEARSLRPLWLLPGRQGPVWGLAVSGELLASTSEALPVRLWPRQPLMLPLQEADFPRGAELREHQGPVSCCGFSADGGRLATGGRDRNLFCWDVRKPQGPVVICSFLACHHDWVTGCAWTRDNLLVSCSSDGSVGLWDPERQQRLGLFLGHQSAVSAVAAVDAHVVSVGRDGTLKVWDHRGVELTSIPAHSGPISQCAVALEPRAAGQPGSELLVATVGLDGATRLWHPLLVSQTHTLLGHSGPISAAAVSEASGLLLTASEDGSVRLWQVPEEADDTCAPRSPATVAAVAWAPDGSVAASGSRTGELTLWHEAKAVATAQAPGHIGALTWFSARTLIVLSADDKVSEWRVELQEGSMPGKFSLHLNRVLQEDLGFLTAVALAPDGGSLILAEARLRLQCMKPGDAPSMIWDSYSERPVLLSTHQDYGVFVLQSTDSGSLSVLRQKESGEFEERLEFTVKLESPRGTFVLVTQAKPESESSFLVAGADGTLWKLAKGTAAGEWATGNIWQKAEAPEAPSPGSAPSEGGGSSSSSSSAGGWSPPTELTTQQRRKVHSGPVTALHVLPGLLVTASKDREVKLWERPSMQLVCVSRRREAEGAAQGNLARVYKRSRSHVLLSCCGVQPACPQIKGCRRESNARSLVGLGPWASPPFLCPPCSWVCSSAKGP</sequence>
<dbReference type="InterPro" id="IPR015943">
    <property type="entry name" value="WD40/YVTN_repeat-like_dom_sf"/>
</dbReference>
<dbReference type="PROSITE" id="PS50294">
    <property type="entry name" value="WD_REPEATS_REGION"/>
    <property type="match status" value="4"/>
</dbReference>
<feature type="region of interest" description="Disordered" evidence="2">
    <location>
        <begin position="357"/>
        <end position="377"/>
    </location>
</feature>
<dbReference type="PROSITE" id="PS51226">
    <property type="entry name" value="TEP1_N"/>
    <property type="match status" value="3"/>
</dbReference>
<dbReference type="InterPro" id="IPR001680">
    <property type="entry name" value="WD40_rpt"/>
</dbReference>
<feature type="repeat" description="WD" evidence="1">
    <location>
        <begin position="2176"/>
        <end position="2206"/>
    </location>
</feature>
<feature type="domain" description="TROVE" evidence="4">
    <location>
        <begin position="200"/>
        <end position="652"/>
    </location>
</feature>
<evidence type="ECO:0000259" key="4">
    <source>
        <dbReference type="PROSITE" id="PS50988"/>
    </source>
</evidence>
<feature type="region of interest" description="Disordered" evidence="2">
    <location>
        <begin position="1884"/>
        <end position="1905"/>
    </location>
</feature>
<feature type="compositionally biased region" description="Gly residues" evidence="2">
    <location>
        <begin position="1894"/>
        <end position="1905"/>
    </location>
</feature>
<dbReference type="InterPro" id="IPR056829">
    <property type="entry name" value="Beta-prop_TEP1_2nd"/>
</dbReference>
<name>A0A8C0MW05_CANLF</name>
<dbReference type="InterPro" id="IPR037214">
    <property type="entry name" value="TROVE_dom_sf"/>
</dbReference>
<dbReference type="SUPFAM" id="SSF50978">
    <property type="entry name" value="WD40 repeat-like"/>
    <property type="match status" value="2"/>
</dbReference>
<dbReference type="InterPro" id="IPR036322">
    <property type="entry name" value="WD40_repeat_dom_sf"/>
</dbReference>
<dbReference type="OrthoDB" id="427368at2759"/>
<dbReference type="SUPFAM" id="SSF140864">
    <property type="entry name" value="TROVE domain-like"/>
    <property type="match status" value="1"/>
</dbReference>
<protein>
    <submittedName>
        <fullName evidence="5">Telomerase associated protein 1</fullName>
    </submittedName>
</protein>
<dbReference type="SUPFAM" id="SSF50960">
    <property type="entry name" value="TolB, C-terminal domain"/>
    <property type="match status" value="1"/>
</dbReference>
<dbReference type="InterPro" id="IPR007111">
    <property type="entry name" value="NACHT_NTPase"/>
</dbReference>
<accession>A0A8C0MW05</accession>
<feature type="region of interest" description="Disordered" evidence="2">
    <location>
        <begin position="147"/>
        <end position="168"/>
    </location>
</feature>
<reference evidence="5" key="2">
    <citation type="submission" date="2025-08" db="UniProtKB">
        <authorList>
            <consortium name="Ensembl"/>
        </authorList>
    </citation>
    <scope>IDENTIFICATION</scope>
</reference>
<evidence type="ECO:0000259" key="3">
    <source>
        <dbReference type="PROSITE" id="PS50837"/>
    </source>
</evidence>
<evidence type="ECO:0000313" key="6">
    <source>
        <dbReference type="Proteomes" id="UP000694429"/>
    </source>
</evidence>
<evidence type="ECO:0000256" key="1">
    <source>
        <dbReference type="PROSITE-ProRule" id="PRU00221"/>
    </source>
</evidence>
<dbReference type="Pfam" id="PF25047">
    <property type="entry name" value="Beta-prop_TEP1_2nd"/>
    <property type="match status" value="1"/>
</dbReference>
<feature type="repeat" description="WD" evidence="1">
    <location>
        <begin position="2089"/>
        <end position="2123"/>
    </location>
</feature>
<dbReference type="SUPFAM" id="SSF63829">
    <property type="entry name" value="Calcium-dependent phosphotriesterase"/>
    <property type="match status" value="1"/>
</dbReference>
<feature type="repeat" description="WD" evidence="1">
    <location>
        <begin position="2266"/>
        <end position="2299"/>
    </location>
</feature>
<dbReference type="GO" id="GO:0003723">
    <property type="term" value="F:RNA binding"/>
    <property type="evidence" value="ECO:0007669"/>
    <property type="project" value="InterPro"/>
</dbReference>
<dbReference type="PROSITE" id="PS50988">
    <property type="entry name" value="TROVE"/>
    <property type="match status" value="1"/>
</dbReference>
<keyword evidence="1" id="KW-0853">WD repeat</keyword>
<dbReference type="CDD" id="cd00200">
    <property type="entry name" value="WD40"/>
    <property type="match status" value="1"/>
</dbReference>
<dbReference type="InterPro" id="IPR045804">
    <property type="entry name" value="DUF5920"/>
</dbReference>
<dbReference type="Ensembl" id="ENSCAFT00030014184.1">
    <property type="protein sequence ID" value="ENSCAFP00030012377.1"/>
    <property type="gene ID" value="ENSCAFG00030007564.1"/>
</dbReference>
<dbReference type="InterPro" id="IPR008858">
    <property type="entry name" value="TROVE_dom"/>
</dbReference>
<dbReference type="Proteomes" id="UP000694429">
    <property type="component" value="Chromosome 15"/>
</dbReference>